<evidence type="ECO:0000259" key="2">
    <source>
        <dbReference type="Pfam" id="PF03428"/>
    </source>
</evidence>
<dbReference type="Pfam" id="PF03428">
    <property type="entry name" value="RP-C"/>
    <property type="match status" value="1"/>
</dbReference>
<reference evidence="4 5" key="1">
    <citation type="submission" date="2016-10" db="EMBL/GenBank/DDBJ databases">
        <authorList>
            <person name="de Groot N.N."/>
        </authorList>
    </citation>
    <scope>NUCLEOTIDE SEQUENCE [LARGE SCALE GENOMIC DNA]</scope>
    <source>
        <strain evidence="4 5">DSM 8512</strain>
    </source>
</reference>
<evidence type="ECO:0000313" key="5">
    <source>
        <dbReference type="Proteomes" id="UP000199054"/>
    </source>
</evidence>
<proteinExistence type="predicted"/>
<evidence type="ECO:0000259" key="3">
    <source>
        <dbReference type="Pfam" id="PF11800"/>
    </source>
</evidence>
<dbReference type="SUPFAM" id="SSF46785">
    <property type="entry name" value="Winged helix' DNA-binding domain"/>
    <property type="match status" value="1"/>
</dbReference>
<feature type="domain" description="Plasmid replication protein C N-terminal" evidence="2">
    <location>
        <begin position="5"/>
        <end position="165"/>
    </location>
</feature>
<dbReference type="AlphaFoldDB" id="A0A1H8PK24"/>
<dbReference type="Gene3D" id="1.10.10.10">
    <property type="entry name" value="Winged helix-like DNA-binding domain superfamily/Winged helix DNA-binding domain"/>
    <property type="match status" value="1"/>
</dbReference>
<dbReference type="InterPro" id="IPR005090">
    <property type="entry name" value="RepC_N"/>
</dbReference>
<protein>
    <submittedName>
        <fullName evidence="4">Replication initiation protein RepC</fullName>
    </submittedName>
</protein>
<dbReference type="InterPro" id="IPR036388">
    <property type="entry name" value="WH-like_DNA-bd_sf"/>
</dbReference>
<accession>A0A1H8PK24</accession>
<dbReference type="Proteomes" id="UP000199054">
    <property type="component" value="Unassembled WGS sequence"/>
</dbReference>
<gene>
    <name evidence="4" type="ORF">SAMN04489859_11006</name>
</gene>
<organism evidence="4 5">
    <name type="scientific">Paracoccus alcaliphilus</name>
    <dbReference type="NCBI Taxonomy" id="34002"/>
    <lineage>
        <taxon>Bacteria</taxon>
        <taxon>Pseudomonadati</taxon>
        <taxon>Pseudomonadota</taxon>
        <taxon>Alphaproteobacteria</taxon>
        <taxon>Rhodobacterales</taxon>
        <taxon>Paracoccaceae</taxon>
        <taxon>Paracoccus</taxon>
    </lineage>
</organism>
<dbReference type="NCBIfam" id="NF040974">
    <property type="entry name" value="RepABC_RepC"/>
    <property type="match status" value="1"/>
</dbReference>
<dbReference type="Pfam" id="PF11800">
    <property type="entry name" value="RP-C_C"/>
    <property type="match status" value="1"/>
</dbReference>
<feature type="compositionally biased region" description="Basic and acidic residues" evidence="1">
    <location>
        <begin position="234"/>
        <end position="261"/>
    </location>
</feature>
<dbReference type="STRING" id="34002.SAMN04489859_11006"/>
<feature type="domain" description="Plasmid replication protein C C-terminal" evidence="3">
    <location>
        <begin position="264"/>
        <end position="363"/>
    </location>
</feature>
<evidence type="ECO:0000313" key="4">
    <source>
        <dbReference type="EMBL" id="SEO42048.1"/>
    </source>
</evidence>
<name>A0A1H8PK24_9RHOB</name>
<dbReference type="InterPro" id="IPR047611">
    <property type="entry name" value="RepABC_RepC"/>
</dbReference>
<dbReference type="EMBL" id="FODE01000100">
    <property type="protein sequence ID" value="SEO42048.1"/>
    <property type="molecule type" value="Genomic_DNA"/>
</dbReference>
<keyword evidence="5" id="KW-1185">Reference proteome</keyword>
<feature type="region of interest" description="Disordered" evidence="1">
    <location>
        <begin position="229"/>
        <end position="261"/>
    </location>
</feature>
<dbReference type="InterPro" id="IPR036390">
    <property type="entry name" value="WH_DNA-bd_sf"/>
</dbReference>
<sequence>MQHLERHAQSRSRKAVNKWAALRELSAARAEFDLSDRDLTVLQALLSFHPGDELADPARLVVFPSNATICERLHDMPCSTMRRHLANLVRAGIILRRDSPNGKRYVRRGPNGPRAFGFDLSPLLHGFDDISAAAERARTEAAHCAALRESISLMRRDLIGLIDYAASLDADHPLNAFRDMIALVSRAMRRKNDRDDLEQIARRLRDAVAALHAILDTQSIAAETAQMSTNDAVNEQHHQRSNKESFESDLTEKSPEADPTDKVPLDLVLKACPDILIYSEDPIRHWNDFTRLAHKVRPMLGICASVWNEALAAMGINEASVTVAAILQRFTEIRSPAAYLRSLAAKASANRFSSSPMIMSLMRQAA</sequence>
<evidence type="ECO:0000256" key="1">
    <source>
        <dbReference type="SAM" id="MobiDB-lite"/>
    </source>
</evidence>
<dbReference type="InterPro" id="IPR021760">
    <property type="entry name" value="RepC_C"/>
</dbReference>